<sequence length="92" mass="10352">MFLCRCAAQCGSSIIKLLHITQMTSAKPKRYNWICRGGPVQWPARSPDLPCLDFFCWGQMKTLVYETPADSVAIHLCNCPVDSRHARNLPEG</sequence>
<reference evidence="1 2" key="1">
    <citation type="journal article" date="2019" name="Sci. Rep.">
        <title>Orb-weaving spider Araneus ventricosus genome elucidates the spidroin gene catalogue.</title>
        <authorList>
            <person name="Kono N."/>
            <person name="Nakamura H."/>
            <person name="Ohtoshi R."/>
            <person name="Moran D.A.P."/>
            <person name="Shinohara A."/>
            <person name="Yoshida Y."/>
            <person name="Fujiwara M."/>
            <person name="Mori M."/>
            <person name="Tomita M."/>
            <person name="Arakawa K."/>
        </authorList>
    </citation>
    <scope>NUCLEOTIDE SEQUENCE [LARGE SCALE GENOMIC DNA]</scope>
</reference>
<proteinExistence type="predicted"/>
<dbReference type="Gene3D" id="3.30.420.10">
    <property type="entry name" value="Ribonuclease H-like superfamily/Ribonuclease H"/>
    <property type="match status" value="1"/>
</dbReference>
<organism evidence="1 2">
    <name type="scientific">Araneus ventricosus</name>
    <name type="common">Orbweaver spider</name>
    <name type="synonym">Epeira ventricosa</name>
    <dbReference type="NCBI Taxonomy" id="182803"/>
    <lineage>
        <taxon>Eukaryota</taxon>
        <taxon>Metazoa</taxon>
        <taxon>Ecdysozoa</taxon>
        <taxon>Arthropoda</taxon>
        <taxon>Chelicerata</taxon>
        <taxon>Arachnida</taxon>
        <taxon>Araneae</taxon>
        <taxon>Araneomorphae</taxon>
        <taxon>Entelegynae</taxon>
        <taxon>Araneoidea</taxon>
        <taxon>Araneidae</taxon>
        <taxon>Araneus</taxon>
    </lineage>
</organism>
<dbReference type="GO" id="GO:0003676">
    <property type="term" value="F:nucleic acid binding"/>
    <property type="evidence" value="ECO:0007669"/>
    <property type="project" value="InterPro"/>
</dbReference>
<dbReference type="InterPro" id="IPR036397">
    <property type="entry name" value="RNaseH_sf"/>
</dbReference>
<dbReference type="AlphaFoldDB" id="A0A4Y2WVG4"/>
<dbReference type="Proteomes" id="UP000499080">
    <property type="component" value="Unassembled WGS sequence"/>
</dbReference>
<name>A0A4Y2WVG4_ARAVE</name>
<evidence type="ECO:0000313" key="1">
    <source>
        <dbReference type="EMBL" id="GBO41191.1"/>
    </source>
</evidence>
<dbReference type="EMBL" id="BGPR01066739">
    <property type="protein sequence ID" value="GBO41191.1"/>
    <property type="molecule type" value="Genomic_DNA"/>
</dbReference>
<dbReference type="OrthoDB" id="6469526at2759"/>
<keyword evidence="2" id="KW-1185">Reference proteome</keyword>
<accession>A0A4Y2WVG4</accession>
<evidence type="ECO:0000313" key="2">
    <source>
        <dbReference type="Proteomes" id="UP000499080"/>
    </source>
</evidence>
<gene>
    <name evidence="1" type="ORF">AVEN_137026_1</name>
</gene>
<comment type="caution">
    <text evidence="1">The sequence shown here is derived from an EMBL/GenBank/DDBJ whole genome shotgun (WGS) entry which is preliminary data.</text>
</comment>
<protein>
    <submittedName>
        <fullName evidence="1">Uncharacterized protein</fullName>
    </submittedName>
</protein>